<protein>
    <submittedName>
        <fullName evidence="1">Uncharacterized protein</fullName>
    </submittedName>
</protein>
<dbReference type="Proteomes" id="UP000092993">
    <property type="component" value="Unassembled WGS sequence"/>
</dbReference>
<accession>A0A1C7LP32</accession>
<reference evidence="1 2" key="1">
    <citation type="submission" date="2016-03" db="EMBL/GenBank/DDBJ databases">
        <title>Whole genome sequencing of Grifola frondosa 9006-11.</title>
        <authorList>
            <person name="Min B."/>
            <person name="Park H."/>
            <person name="Kim J.-G."/>
            <person name="Cho H."/>
            <person name="Oh Y.-L."/>
            <person name="Kong W.-S."/>
            <person name="Choi I.-G."/>
        </authorList>
    </citation>
    <scope>NUCLEOTIDE SEQUENCE [LARGE SCALE GENOMIC DNA]</scope>
    <source>
        <strain evidence="1 2">9006-11</strain>
    </source>
</reference>
<dbReference type="EMBL" id="LUGG01000041">
    <property type="protein sequence ID" value="OBZ65737.1"/>
    <property type="molecule type" value="Genomic_DNA"/>
</dbReference>
<name>A0A1C7LP32_GRIFR</name>
<dbReference type="AlphaFoldDB" id="A0A1C7LP32"/>
<proteinExistence type="predicted"/>
<comment type="caution">
    <text evidence="1">The sequence shown here is derived from an EMBL/GenBank/DDBJ whole genome shotgun (WGS) entry which is preliminary data.</text>
</comment>
<organism evidence="1 2">
    <name type="scientific">Grifola frondosa</name>
    <name type="common">Maitake</name>
    <name type="synonym">Polyporus frondosus</name>
    <dbReference type="NCBI Taxonomy" id="5627"/>
    <lineage>
        <taxon>Eukaryota</taxon>
        <taxon>Fungi</taxon>
        <taxon>Dikarya</taxon>
        <taxon>Basidiomycota</taxon>
        <taxon>Agaricomycotina</taxon>
        <taxon>Agaricomycetes</taxon>
        <taxon>Polyporales</taxon>
        <taxon>Grifolaceae</taxon>
        <taxon>Grifola</taxon>
    </lineage>
</organism>
<evidence type="ECO:0000313" key="1">
    <source>
        <dbReference type="EMBL" id="OBZ65737.1"/>
    </source>
</evidence>
<keyword evidence="2" id="KW-1185">Reference proteome</keyword>
<sequence length="136" mass="15332">MAEVREIPVENTAFLYKNVYIVPSQYAITFILARIAQHCDYEERAQAILSYVSLAEHTYLLTEFTAHVGSIEEKMVNLGVGAGFVDKGYLRSGFNNNNVQLAIYHTSPAIVLPTHEAMEYILSLPEDDMWLIDDAC</sequence>
<gene>
    <name evidence="1" type="ORF">A0H81_14353</name>
</gene>
<evidence type="ECO:0000313" key="2">
    <source>
        <dbReference type="Proteomes" id="UP000092993"/>
    </source>
</evidence>